<feature type="transmembrane region" description="Helical" evidence="2">
    <location>
        <begin position="633"/>
        <end position="653"/>
    </location>
</feature>
<name>A0A0X8FMP1_9LACT</name>
<feature type="region of interest" description="Disordered" evidence="1">
    <location>
        <begin position="437"/>
        <end position="456"/>
    </location>
</feature>
<feature type="region of interest" description="Disordered" evidence="1">
    <location>
        <begin position="388"/>
        <end position="425"/>
    </location>
</feature>
<dbReference type="AlphaFoldDB" id="A0A0X8FMP1"/>
<evidence type="ECO:0000313" key="3">
    <source>
        <dbReference type="EMBL" id="AMB99472.1"/>
    </source>
</evidence>
<keyword evidence="2" id="KW-1133">Transmembrane helix</keyword>
<evidence type="ECO:0000256" key="2">
    <source>
        <dbReference type="SAM" id="Phobius"/>
    </source>
</evidence>
<feature type="compositionally biased region" description="Polar residues" evidence="1">
    <location>
        <begin position="360"/>
        <end position="374"/>
    </location>
</feature>
<organism evidence="3 4">
    <name type="scientific">Aerococcus urinaehominis</name>
    <dbReference type="NCBI Taxonomy" id="128944"/>
    <lineage>
        <taxon>Bacteria</taxon>
        <taxon>Bacillati</taxon>
        <taxon>Bacillota</taxon>
        <taxon>Bacilli</taxon>
        <taxon>Lactobacillales</taxon>
        <taxon>Aerococcaceae</taxon>
        <taxon>Aerococcus</taxon>
    </lineage>
</organism>
<feature type="region of interest" description="Disordered" evidence="1">
    <location>
        <begin position="490"/>
        <end position="511"/>
    </location>
</feature>
<reference evidence="3 4" key="1">
    <citation type="journal article" date="2016" name="Genome Announc.">
        <title>Complete Genome Sequences of Aerococcus christensenii CCUG 28831T, Aerococcus sanguinicola CCUG 43001T, Aerococcus urinae CCUG 36881T, Aerococcus urinaeequi CCUG 28094T, Aerococcus urinaehominis CCUG 42038 BT, and Aerococcus viridans CCUG 4311T.</title>
        <authorList>
            <person name="Carkaci D."/>
            <person name="Dargis R."/>
            <person name="Nielsen X.C."/>
            <person name="Skovgaard O."/>
            <person name="Fuursted K."/>
            <person name="Christensen J.J."/>
        </authorList>
    </citation>
    <scope>NUCLEOTIDE SEQUENCE [LARGE SCALE GENOMIC DNA]</scope>
    <source>
        <strain evidence="3 4">CCUG42038B</strain>
    </source>
</reference>
<feature type="compositionally biased region" description="Polar residues" evidence="1">
    <location>
        <begin position="447"/>
        <end position="456"/>
    </location>
</feature>
<gene>
    <name evidence="3" type="ORF">AWM75_05445</name>
</gene>
<keyword evidence="2" id="KW-0472">Membrane</keyword>
<keyword evidence="4" id="KW-1185">Reference proteome</keyword>
<accession>A0A0X8FMP1</accession>
<evidence type="ECO:0000256" key="1">
    <source>
        <dbReference type="SAM" id="MobiDB-lite"/>
    </source>
</evidence>
<feature type="region of interest" description="Disordered" evidence="1">
    <location>
        <begin position="291"/>
        <end position="330"/>
    </location>
</feature>
<dbReference type="RefSeq" id="WP_067979277.1">
    <property type="nucleotide sequence ID" value="NZ_CP014163.1"/>
</dbReference>
<dbReference type="Proteomes" id="UP000062260">
    <property type="component" value="Chromosome"/>
</dbReference>
<evidence type="ECO:0000313" key="4">
    <source>
        <dbReference type="Proteomes" id="UP000062260"/>
    </source>
</evidence>
<keyword evidence="2" id="KW-0812">Transmembrane</keyword>
<feature type="compositionally biased region" description="Polar residues" evidence="1">
    <location>
        <begin position="78"/>
        <end position="94"/>
    </location>
</feature>
<sequence>MKLKNIVRPVMVGLPVLALLTSQDIVVRAQEETNLTNNLDEQTQDQNSAALDSSVNDDQILEGVSSNSASAIQEEASENGQLGSSESPVPNTADTALKEETPPERLSYTSGKTLASGHQLTEIPTSLALLNFPADWDLSQVYPVHREADLVVYAYQPVDSPQLIKSYRYQLTEPASGHSQVIRVYDVTANPPYVTQNWQADYRQFMVVDEAGQDKVSQARYYWQPLNDLKQIYTTQAAPDQGLLGITSQPARDIADISTELGISPEELLAHRQVDAARADLEKALDDAKNNEQPAIGAGPGNETSINDGKPYTSNEISLAGGGNKANQDNNVSEALPLASEDPINSRNKVEAEIAAGPGNETNINDGKPYTSNEIRLSDKDASGALPVASEAPINSGNDHAGKIADTLGGDSNISDDKPYSSTNIILEGKGESGVASHADGVKYNPKESSVPSHTSRPLYLQDKQTGQLANTTIVNLPSSRGTALEKLENQVKQDQQVSQSSPSSGLTRTSHRVVVAQANRAQGDSKLATGLQDLGRQLGHSLAMVTNQFSRPLTNTLESASTNIGRWLGEEEVTAADHQTDQVVDQLAVNEADHNQADRQVAQAGQPASQPTNSQADTVKDASQTIAKGQLLIYWPIALVGLLVSLLVAFIAKGRRNI</sequence>
<feature type="compositionally biased region" description="Low complexity" evidence="1">
    <location>
        <begin position="493"/>
        <end position="505"/>
    </location>
</feature>
<feature type="compositionally biased region" description="Polar residues" evidence="1">
    <location>
        <begin position="607"/>
        <end position="620"/>
    </location>
</feature>
<feature type="region of interest" description="Disordered" evidence="1">
    <location>
        <begin position="599"/>
        <end position="620"/>
    </location>
</feature>
<proteinExistence type="predicted"/>
<dbReference type="KEGG" id="auh:AWM75_05445"/>
<reference evidence="4" key="2">
    <citation type="submission" date="2016-01" db="EMBL/GenBank/DDBJ databases">
        <title>Six Aerococcus type strain genome sequencing and assembly using PacBio and Illumina Hiseq.</title>
        <authorList>
            <person name="Carkaci D."/>
            <person name="Dargis R."/>
            <person name="Nielsen X.C."/>
            <person name="Skovgaard O."/>
            <person name="Fuursted K."/>
            <person name="Christensen J.J."/>
        </authorList>
    </citation>
    <scope>NUCLEOTIDE SEQUENCE [LARGE SCALE GENOMIC DNA]</scope>
    <source>
        <strain evidence="4">CCUG42038B</strain>
    </source>
</reference>
<dbReference type="EMBL" id="CP014163">
    <property type="protein sequence ID" value="AMB99472.1"/>
    <property type="molecule type" value="Genomic_DNA"/>
</dbReference>
<feature type="region of interest" description="Disordered" evidence="1">
    <location>
        <begin position="66"/>
        <end position="114"/>
    </location>
</feature>
<feature type="region of interest" description="Disordered" evidence="1">
    <location>
        <begin position="354"/>
        <end position="374"/>
    </location>
</feature>
<protein>
    <submittedName>
        <fullName evidence="3">Uncharacterized protein</fullName>
    </submittedName>
</protein>
<feature type="compositionally biased region" description="Polar residues" evidence="1">
    <location>
        <begin position="302"/>
        <end position="317"/>
    </location>
</feature>